<organism evidence="2 3">
    <name type="scientific">Hypholoma sublateritium (strain FD-334 SS-4)</name>
    <dbReference type="NCBI Taxonomy" id="945553"/>
    <lineage>
        <taxon>Eukaryota</taxon>
        <taxon>Fungi</taxon>
        <taxon>Dikarya</taxon>
        <taxon>Basidiomycota</taxon>
        <taxon>Agaricomycotina</taxon>
        <taxon>Agaricomycetes</taxon>
        <taxon>Agaricomycetidae</taxon>
        <taxon>Agaricales</taxon>
        <taxon>Agaricineae</taxon>
        <taxon>Strophariaceae</taxon>
        <taxon>Hypholoma</taxon>
    </lineage>
</organism>
<evidence type="ECO:0000313" key="3">
    <source>
        <dbReference type="Proteomes" id="UP000054270"/>
    </source>
</evidence>
<sequence length="81" mass="8689">MPTVSENSQYLPEQDGAKNVFANTDDEAAQNLKRLGYQQELTRSRGLFHILFMLLAIIAVPFGLAAPIATSLVGGGPAVML</sequence>
<evidence type="ECO:0000256" key="1">
    <source>
        <dbReference type="SAM" id="Phobius"/>
    </source>
</evidence>
<name>A0A0D2P1S8_HYPSF</name>
<reference evidence="3" key="1">
    <citation type="submission" date="2014-04" db="EMBL/GenBank/DDBJ databases">
        <title>Evolutionary Origins and Diversification of the Mycorrhizal Mutualists.</title>
        <authorList>
            <consortium name="DOE Joint Genome Institute"/>
            <consortium name="Mycorrhizal Genomics Consortium"/>
            <person name="Kohler A."/>
            <person name="Kuo A."/>
            <person name="Nagy L.G."/>
            <person name="Floudas D."/>
            <person name="Copeland A."/>
            <person name="Barry K.W."/>
            <person name="Cichocki N."/>
            <person name="Veneault-Fourrey C."/>
            <person name="LaButti K."/>
            <person name="Lindquist E.A."/>
            <person name="Lipzen A."/>
            <person name="Lundell T."/>
            <person name="Morin E."/>
            <person name="Murat C."/>
            <person name="Riley R."/>
            <person name="Ohm R."/>
            <person name="Sun H."/>
            <person name="Tunlid A."/>
            <person name="Henrissat B."/>
            <person name="Grigoriev I.V."/>
            <person name="Hibbett D.S."/>
            <person name="Martin F."/>
        </authorList>
    </citation>
    <scope>NUCLEOTIDE SEQUENCE [LARGE SCALE GENOMIC DNA]</scope>
    <source>
        <strain evidence="3">FD-334 SS-4</strain>
    </source>
</reference>
<gene>
    <name evidence="2" type="ORF">HYPSUDRAFT_38277</name>
</gene>
<proteinExistence type="predicted"/>
<keyword evidence="1" id="KW-1133">Transmembrane helix</keyword>
<keyword evidence="1" id="KW-0812">Transmembrane</keyword>
<feature type="transmembrane region" description="Helical" evidence="1">
    <location>
        <begin position="47"/>
        <end position="73"/>
    </location>
</feature>
<feature type="non-terminal residue" evidence="2">
    <location>
        <position position="81"/>
    </location>
</feature>
<keyword evidence="1" id="KW-0472">Membrane</keyword>
<dbReference type="AlphaFoldDB" id="A0A0D2P1S8"/>
<keyword evidence="3" id="KW-1185">Reference proteome</keyword>
<dbReference type="EMBL" id="KN817534">
    <property type="protein sequence ID" value="KJA24899.1"/>
    <property type="molecule type" value="Genomic_DNA"/>
</dbReference>
<protein>
    <submittedName>
        <fullName evidence="2">Uncharacterized protein</fullName>
    </submittedName>
</protein>
<dbReference type="Proteomes" id="UP000054270">
    <property type="component" value="Unassembled WGS sequence"/>
</dbReference>
<accession>A0A0D2P1S8</accession>
<dbReference type="OrthoDB" id="3260136at2759"/>
<evidence type="ECO:0000313" key="2">
    <source>
        <dbReference type="EMBL" id="KJA24899.1"/>
    </source>
</evidence>